<evidence type="ECO:0000256" key="6">
    <source>
        <dbReference type="ARBA" id="ARBA00004394"/>
    </source>
</evidence>
<evidence type="ECO:0000256" key="8">
    <source>
        <dbReference type="ARBA" id="ARBA00008665"/>
    </source>
</evidence>
<evidence type="ECO:0000256" key="30">
    <source>
        <dbReference type="ARBA" id="ARBA00023212"/>
    </source>
</evidence>
<gene>
    <name evidence="39" type="primary">NLRP3</name>
</gene>
<evidence type="ECO:0000256" key="4">
    <source>
        <dbReference type="ARBA" id="ARBA00004240"/>
    </source>
</evidence>
<evidence type="ECO:0000256" key="10">
    <source>
        <dbReference type="ARBA" id="ARBA00022499"/>
    </source>
</evidence>
<evidence type="ECO:0000256" key="32">
    <source>
        <dbReference type="ARBA" id="ARBA00023242"/>
    </source>
</evidence>
<keyword evidence="10" id="KW-1017">Isopeptide bond</keyword>
<accession>A0A8D1ITR0</accession>
<protein>
    <recommendedName>
        <fullName evidence="34">NACHT, LRR and PYD domains-containing protein 3</fullName>
    </recommendedName>
</protein>
<keyword evidence="26" id="KW-0564">Palmitate</keyword>
<organism evidence="39 40">
    <name type="scientific">Sus scrofa</name>
    <name type="common">Pig</name>
    <dbReference type="NCBI Taxonomy" id="9823"/>
    <lineage>
        <taxon>Eukaryota</taxon>
        <taxon>Metazoa</taxon>
        <taxon>Chordata</taxon>
        <taxon>Craniata</taxon>
        <taxon>Vertebrata</taxon>
        <taxon>Euteleostomi</taxon>
        <taxon>Mammalia</taxon>
        <taxon>Eutheria</taxon>
        <taxon>Laurasiatheria</taxon>
        <taxon>Artiodactyla</taxon>
        <taxon>Suina</taxon>
        <taxon>Suidae</taxon>
        <taxon>Sus</taxon>
    </lineage>
</organism>
<dbReference type="GO" id="GO:0016787">
    <property type="term" value="F:hydrolase activity"/>
    <property type="evidence" value="ECO:0007669"/>
    <property type="project" value="UniProtKB-KW"/>
</dbReference>
<evidence type="ECO:0000256" key="14">
    <source>
        <dbReference type="ARBA" id="ARBA00022614"/>
    </source>
</evidence>
<keyword evidence="33" id="KW-0449">Lipoprotein</keyword>
<dbReference type="GO" id="GO:0005783">
    <property type="term" value="C:endoplasmic reticulum"/>
    <property type="evidence" value="ECO:0007669"/>
    <property type="project" value="UniProtKB-SubCell"/>
</dbReference>
<dbReference type="GO" id="GO:0005576">
    <property type="term" value="C:extracellular region"/>
    <property type="evidence" value="ECO:0007669"/>
    <property type="project" value="UniProtKB-SubCell"/>
</dbReference>
<keyword evidence="22" id="KW-0805">Transcription regulation</keyword>
<dbReference type="PANTHER" id="PTHR45690:SF19">
    <property type="entry name" value="NACHT, LRR AND PYD DOMAINS-CONTAINING PROTEIN 3"/>
    <property type="match status" value="1"/>
</dbReference>
<evidence type="ECO:0000256" key="35">
    <source>
        <dbReference type="ARBA" id="ARBA00045987"/>
    </source>
</evidence>
<evidence type="ECO:0000256" key="16">
    <source>
        <dbReference type="ARBA" id="ARBA00022741"/>
    </source>
</evidence>
<keyword evidence="25" id="KW-0472">Membrane</keyword>
<dbReference type="SMART" id="SM00368">
    <property type="entry name" value="LRR_RI"/>
    <property type="match status" value="9"/>
</dbReference>
<evidence type="ECO:0000256" key="19">
    <source>
        <dbReference type="ARBA" id="ARBA00022840"/>
    </source>
</evidence>
<dbReference type="Gene3D" id="3.80.10.10">
    <property type="entry name" value="Ribonuclease Inhibitor"/>
    <property type="match status" value="1"/>
</dbReference>
<dbReference type="InterPro" id="IPR032675">
    <property type="entry name" value="LRR_dom_sf"/>
</dbReference>
<dbReference type="Gene3D" id="1.10.533.10">
    <property type="entry name" value="Death Domain, Fas"/>
    <property type="match status" value="1"/>
</dbReference>
<keyword evidence="13" id="KW-0399">Innate immunity</keyword>
<dbReference type="PROSITE" id="PS50837">
    <property type="entry name" value="NACHT"/>
    <property type="match status" value="1"/>
</dbReference>
<dbReference type="GO" id="GO:0045087">
    <property type="term" value="P:innate immune response"/>
    <property type="evidence" value="ECO:0007669"/>
    <property type="project" value="UniProtKB-KW"/>
</dbReference>
<evidence type="ECO:0000256" key="5">
    <source>
        <dbReference type="ARBA" id="ARBA00004267"/>
    </source>
</evidence>
<dbReference type="CDD" id="cd00116">
    <property type="entry name" value="LRR_RI"/>
    <property type="match status" value="1"/>
</dbReference>
<dbReference type="InterPro" id="IPR041075">
    <property type="entry name" value="NOD1/2_WH"/>
</dbReference>
<dbReference type="Pfam" id="PF13516">
    <property type="entry name" value="LRR_6"/>
    <property type="match status" value="5"/>
</dbReference>
<evidence type="ECO:0000259" key="38">
    <source>
        <dbReference type="PROSITE" id="PS50837"/>
    </source>
</evidence>
<evidence type="ECO:0000256" key="15">
    <source>
        <dbReference type="ARBA" id="ARBA00022737"/>
    </source>
</evidence>
<comment type="subcellular location">
    <subcellularLocation>
        <location evidence="5">Cytoplasm</location>
        <location evidence="5">Cytoskeleton</location>
        <location evidence="5">Microtubule organizing center</location>
    </subcellularLocation>
    <subcellularLocation>
        <location evidence="4">Endoplasmic reticulum</location>
    </subcellularLocation>
    <subcellularLocation>
        <location evidence="6">Golgi apparatus membrane</location>
    </subcellularLocation>
    <subcellularLocation>
        <location evidence="1">Inflammasome</location>
    </subcellularLocation>
    <subcellularLocation>
        <location evidence="3">Mitochondrion</location>
    </subcellularLocation>
    <subcellularLocation>
        <location evidence="2">Nucleus</location>
    </subcellularLocation>
    <subcellularLocation>
        <location evidence="7">Secreted</location>
    </subcellularLocation>
</comment>
<dbReference type="SUPFAM" id="SSF52047">
    <property type="entry name" value="RNI-like"/>
    <property type="match status" value="1"/>
</dbReference>
<dbReference type="AlphaFoldDB" id="A0A8D1ITR0"/>
<keyword evidence="19" id="KW-0067">ATP-binding</keyword>
<evidence type="ECO:0000256" key="20">
    <source>
        <dbReference type="ARBA" id="ARBA00022843"/>
    </source>
</evidence>
<evidence type="ECO:0000256" key="3">
    <source>
        <dbReference type="ARBA" id="ARBA00004173"/>
    </source>
</evidence>
<dbReference type="Ensembl" id="ENSSSCT00045054853.1">
    <property type="protein sequence ID" value="ENSSSCP00045038226.1"/>
    <property type="gene ID" value="ENSSSCG00045031760.1"/>
</dbReference>
<evidence type="ECO:0000256" key="11">
    <source>
        <dbReference type="ARBA" id="ARBA00022525"/>
    </source>
</evidence>
<dbReference type="InterPro" id="IPR041267">
    <property type="entry name" value="NLRP_HD2"/>
</dbReference>
<evidence type="ECO:0000313" key="39">
    <source>
        <dbReference type="Ensembl" id="ENSSSCP00045038226.1"/>
    </source>
</evidence>
<dbReference type="Pfam" id="PF14484">
    <property type="entry name" value="FISNA"/>
    <property type="match status" value="1"/>
</dbReference>
<dbReference type="SMART" id="SM01288">
    <property type="entry name" value="FISNA"/>
    <property type="match status" value="1"/>
</dbReference>
<evidence type="ECO:0000256" key="24">
    <source>
        <dbReference type="ARBA" id="ARBA00023128"/>
    </source>
</evidence>
<evidence type="ECO:0000256" key="26">
    <source>
        <dbReference type="ARBA" id="ARBA00023139"/>
    </source>
</evidence>
<dbReference type="PANTHER" id="PTHR45690">
    <property type="entry name" value="NACHT, LRR AND PYD DOMAINS-CONTAINING PROTEIN 12"/>
    <property type="match status" value="1"/>
</dbReference>
<evidence type="ECO:0000256" key="34">
    <source>
        <dbReference type="ARBA" id="ARBA00040040"/>
    </source>
</evidence>
<evidence type="ECO:0000256" key="9">
    <source>
        <dbReference type="ARBA" id="ARBA00022490"/>
    </source>
</evidence>
<comment type="similarity">
    <text evidence="8">Belongs to the NLRP family.</text>
</comment>
<evidence type="ECO:0000256" key="12">
    <source>
        <dbReference type="ARBA" id="ARBA00022553"/>
    </source>
</evidence>
<reference evidence="39" key="1">
    <citation type="submission" date="2025-08" db="UniProtKB">
        <authorList>
            <consortium name="Ensembl"/>
        </authorList>
    </citation>
    <scope>IDENTIFICATION</scope>
</reference>
<dbReference type="GO" id="GO:0061702">
    <property type="term" value="C:canonical inflammasome complex"/>
    <property type="evidence" value="ECO:0007669"/>
    <property type="project" value="UniProtKB-SubCell"/>
</dbReference>
<dbReference type="InterPro" id="IPR027417">
    <property type="entry name" value="P-loop_NTPase"/>
</dbReference>
<keyword evidence="16" id="KW-0547">Nucleotide-binding</keyword>
<keyword evidence="28" id="KW-0804">Transcription</keyword>
<keyword evidence="21" id="KW-0391">Immunity</keyword>
<keyword evidence="17" id="KW-0378">Hydrolase</keyword>
<keyword evidence="12" id="KW-0597">Phosphoprotein</keyword>
<dbReference type="GO" id="GO:0000139">
    <property type="term" value="C:Golgi membrane"/>
    <property type="evidence" value="ECO:0007669"/>
    <property type="project" value="UniProtKB-SubCell"/>
</dbReference>
<dbReference type="PROSITE" id="PS50824">
    <property type="entry name" value="DAPIN"/>
    <property type="match status" value="1"/>
</dbReference>
<keyword evidence="30" id="KW-0206">Cytoskeleton</keyword>
<dbReference type="FunFam" id="3.80.10.10:FF:000360">
    <property type="entry name" value="NACHT, LRR and PYD domains-containing protein 3"/>
    <property type="match status" value="1"/>
</dbReference>
<dbReference type="SUPFAM" id="SSF47986">
    <property type="entry name" value="DEATH domain"/>
    <property type="match status" value="1"/>
</dbReference>
<dbReference type="FunFam" id="1.10.533.10:FF:000019">
    <property type="entry name" value="NACHT, LRR and PYD domains-containing protein 3"/>
    <property type="match status" value="1"/>
</dbReference>
<evidence type="ECO:0000256" key="13">
    <source>
        <dbReference type="ARBA" id="ARBA00022588"/>
    </source>
</evidence>
<dbReference type="GO" id="GO:0005524">
    <property type="term" value="F:ATP binding"/>
    <property type="evidence" value="ECO:0007669"/>
    <property type="project" value="UniProtKB-KW"/>
</dbReference>
<evidence type="ECO:0000256" key="17">
    <source>
        <dbReference type="ARBA" id="ARBA00022801"/>
    </source>
</evidence>
<keyword evidence="29" id="KW-0395">Inflammatory response</keyword>
<evidence type="ECO:0000256" key="18">
    <source>
        <dbReference type="ARBA" id="ARBA00022824"/>
    </source>
</evidence>
<proteinExistence type="inferred from homology"/>
<dbReference type="Pfam" id="PF17776">
    <property type="entry name" value="NLRC4_HD2"/>
    <property type="match status" value="1"/>
</dbReference>
<dbReference type="SMART" id="SM01289">
    <property type="entry name" value="PYRIN"/>
    <property type="match status" value="1"/>
</dbReference>
<evidence type="ECO:0000256" key="1">
    <source>
        <dbReference type="ARBA" id="ARBA00004110"/>
    </source>
</evidence>
<evidence type="ECO:0000256" key="7">
    <source>
        <dbReference type="ARBA" id="ARBA00004613"/>
    </source>
</evidence>
<dbReference type="Pfam" id="PF05729">
    <property type="entry name" value="NACHT"/>
    <property type="match status" value="1"/>
</dbReference>
<dbReference type="SUPFAM" id="SSF52540">
    <property type="entry name" value="P-loop containing nucleoside triphosphate hydrolases"/>
    <property type="match status" value="1"/>
</dbReference>
<keyword evidence="11" id="KW-0964">Secreted</keyword>
<dbReference type="Proteomes" id="UP000694728">
    <property type="component" value="Unplaced"/>
</dbReference>
<comment type="function">
    <text evidence="35">Independently of inflammasome activation, regulates the differentiation of T helper 2 (Th2) cells and has a role in Th2 cell-dependent asthma and tumor growth. During Th2 differentiation, required for optimal IRF4 binding to IL4 promoter and for IRF4-dependent IL4 transcription. Binds to the consensus DNA sequence 5'-GRRGGNRGAG-3'. May also participate in the transcription of IL5, IL13, GATA3, CCR3, CCR4 and MAF.</text>
</comment>
<dbReference type="InterPro" id="IPR029495">
    <property type="entry name" value="NACHT-assoc"/>
</dbReference>
<name>A0A8D1ITR0_PIG</name>
<feature type="domain" description="Pyrin" evidence="37">
    <location>
        <begin position="1"/>
        <end position="93"/>
    </location>
</feature>
<dbReference type="GO" id="GO:0005815">
    <property type="term" value="C:microtubule organizing center"/>
    <property type="evidence" value="ECO:0007669"/>
    <property type="project" value="UniProtKB-SubCell"/>
</dbReference>
<keyword evidence="23" id="KW-0333">Golgi apparatus</keyword>
<dbReference type="GO" id="GO:0005739">
    <property type="term" value="C:mitochondrion"/>
    <property type="evidence" value="ECO:0007669"/>
    <property type="project" value="UniProtKB-SubCell"/>
</dbReference>
<keyword evidence="15" id="KW-0677">Repeat</keyword>
<keyword evidence="24" id="KW-0496">Mitochondrion</keyword>
<dbReference type="Gene3D" id="3.40.50.300">
    <property type="entry name" value="P-loop containing nucleotide triphosphate hydrolases"/>
    <property type="match status" value="1"/>
</dbReference>
<feature type="domain" description="NACHT" evidence="38">
    <location>
        <begin position="182"/>
        <end position="498"/>
    </location>
</feature>
<dbReference type="InterPro" id="IPR011029">
    <property type="entry name" value="DEATH-like_dom_sf"/>
</dbReference>
<dbReference type="GO" id="GO:0005634">
    <property type="term" value="C:nucleus"/>
    <property type="evidence" value="ECO:0007669"/>
    <property type="project" value="UniProtKB-SubCell"/>
</dbReference>
<evidence type="ECO:0000256" key="31">
    <source>
        <dbReference type="ARBA" id="ARBA00023233"/>
    </source>
</evidence>
<evidence type="ECO:0000256" key="29">
    <source>
        <dbReference type="ARBA" id="ARBA00023198"/>
    </source>
</evidence>
<evidence type="ECO:0000256" key="21">
    <source>
        <dbReference type="ARBA" id="ARBA00022859"/>
    </source>
</evidence>
<evidence type="ECO:0000256" key="28">
    <source>
        <dbReference type="ARBA" id="ARBA00023163"/>
    </source>
</evidence>
<dbReference type="InterPro" id="IPR050637">
    <property type="entry name" value="NLRP_innate_immun_reg"/>
</dbReference>
<dbReference type="CDD" id="cd08320">
    <property type="entry name" value="Pyrin_NALPs"/>
    <property type="match status" value="1"/>
</dbReference>
<dbReference type="Pfam" id="PF02758">
    <property type="entry name" value="PYRIN"/>
    <property type="match status" value="1"/>
</dbReference>
<evidence type="ECO:0000313" key="40">
    <source>
        <dbReference type="Proteomes" id="UP000694728"/>
    </source>
</evidence>
<keyword evidence="9" id="KW-0963">Cytoplasm</keyword>
<evidence type="ECO:0000256" key="27">
    <source>
        <dbReference type="ARBA" id="ARBA00023159"/>
    </source>
</evidence>
<evidence type="ECO:0000256" key="2">
    <source>
        <dbReference type="ARBA" id="ARBA00004123"/>
    </source>
</evidence>
<evidence type="ECO:0000259" key="37">
    <source>
        <dbReference type="PROSITE" id="PS50824"/>
    </source>
</evidence>
<evidence type="ECO:0000256" key="36">
    <source>
        <dbReference type="ARBA" id="ARBA00048778"/>
    </source>
</evidence>
<evidence type="ECO:0000256" key="22">
    <source>
        <dbReference type="ARBA" id="ARBA00023015"/>
    </source>
</evidence>
<evidence type="ECO:0000256" key="25">
    <source>
        <dbReference type="ARBA" id="ARBA00023136"/>
    </source>
</evidence>
<dbReference type="GO" id="GO:0006954">
    <property type="term" value="P:inflammatory response"/>
    <property type="evidence" value="ECO:0007669"/>
    <property type="project" value="UniProtKB-KW"/>
</dbReference>
<evidence type="ECO:0000256" key="23">
    <source>
        <dbReference type="ARBA" id="ARBA00023034"/>
    </source>
</evidence>
<dbReference type="InterPro" id="IPR004020">
    <property type="entry name" value="DAPIN"/>
</dbReference>
<sequence length="969" mass="110570">MSMASVRCKLARYLEDLEDVDFKKFKMHLEDYPSQKGCISLPRGQTEKADHVDLATLMIDFNGEEKAWAMATWIFAAINRRDLYEKAKRDEPEWDYCKKYRKHVRSRFQCIKDRNARLGESVNLNKRFTRLRLIKEHRSQQEREHELLAIGRTSAKMQDGPVSSLNLELLFDPEDQHSEPVHTVVFQGAAGIGKTILARKIMLDWASEKLYQEKFDYLFYIHCREVSLGTRRSLGDLIASCCPGPNPPIGKIVSKPSRILFLMDGFDELQGAFDERTEALCTNWQKVERGDILLSSLIRKRLLPEASLLITTRPVALEKLQHLLGRARHVEILGFSEAKRKEYFFKYFSDEQQAREAFRLIQENEVLFTMCFIPLVCWIVCTGLKQQMDSGKSLARTSKTTTAVYIFFLSTLLQSQEGSQDHHVSATLWGLCSLAADGIWNQKILFEECDLRNHGLQKADVSAFLRMNLFQKEVDCEKFYSFIHMTFQEFFAAMYYLLEKEDQGEMRNVPRSCLKLPSRDVTVLLENYGKFEKGYLIFVVRFLFGLVNQERTSYLEKKLSCKISQKIRLELLKWIEAKAKAKKLQIEPSQLELFYCLYEMQEEDFVQKAMGHFPKIEINLSTRMDHVVSSFCIENCRHVESLSLRLLHNSPKEEEEEEEVEEEDVLHSDVDNCILSESHVAYSQRLVNYLTSSFCSGIFSVLSNNWNLTELNLSGNSLGDPGMKVLCETLQQPGCNIRRLWLGQCCLSHQCCFNISSVLSNNQKLVELDLSHNALGDFGIRLLCVGLRHLFCKLKKLWLVSCCLTSACCEDLASVLSSNHSLTRLYLGENALGDSGVGILCEKAKHPQCNLQKLGLVNSGLTSGCCLALSSVLSTNQNLTHLYLRGNALGDIGVKQLCEGLLHPNCKLQVLELENCSLTSHCCWDLSTLLTSNRSLRKLSLGNNDLGDLGVMLLCEVLKQQGCLLKSLK</sequence>
<keyword evidence="20" id="KW-0832">Ubl conjugation</keyword>
<keyword evidence="31" id="KW-1271">Inflammasome</keyword>
<keyword evidence="27" id="KW-0010">Activator</keyword>
<comment type="catalytic activity">
    <reaction evidence="36">
        <text>ATP + H2O = ADP + phosphate + H(+)</text>
        <dbReference type="Rhea" id="RHEA:13065"/>
        <dbReference type="ChEBI" id="CHEBI:15377"/>
        <dbReference type="ChEBI" id="CHEBI:15378"/>
        <dbReference type="ChEBI" id="CHEBI:30616"/>
        <dbReference type="ChEBI" id="CHEBI:43474"/>
        <dbReference type="ChEBI" id="CHEBI:456216"/>
    </reaction>
    <physiologicalReaction direction="left-to-right" evidence="36">
        <dbReference type="Rhea" id="RHEA:13066"/>
    </physiologicalReaction>
</comment>
<dbReference type="InterPro" id="IPR001611">
    <property type="entry name" value="Leu-rich_rpt"/>
</dbReference>
<keyword evidence="18" id="KW-0256">Endoplasmic reticulum</keyword>
<evidence type="ECO:0000256" key="33">
    <source>
        <dbReference type="ARBA" id="ARBA00023288"/>
    </source>
</evidence>
<dbReference type="Pfam" id="PF17779">
    <property type="entry name" value="WHD_NOD2"/>
    <property type="match status" value="1"/>
</dbReference>
<keyword evidence="32" id="KW-0539">Nucleus</keyword>
<keyword evidence="14" id="KW-0433">Leucine-rich repeat</keyword>
<dbReference type="InterPro" id="IPR007111">
    <property type="entry name" value="NACHT_NTPase"/>
</dbReference>